<reference evidence="8" key="1">
    <citation type="submission" date="2021-01" db="UniProtKB">
        <authorList>
            <consortium name="EnsemblPlants"/>
        </authorList>
    </citation>
    <scope>IDENTIFICATION</scope>
</reference>
<dbReference type="Gene3D" id="1.25.40.10">
    <property type="entry name" value="Tetratricopeptide repeat domain"/>
    <property type="match status" value="3"/>
</dbReference>
<keyword evidence="5" id="KW-0496">Mitochondrion</keyword>
<keyword evidence="9" id="KW-1185">Reference proteome</keyword>
<feature type="repeat" description="PPR" evidence="6">
    <location>
        <begin position="325"/>
        <end position="359"/>
    </location>
</feature>
<evidence type="ECO:0000313" key="9">
    <source>
        <dbReference type="Proteomes" id="UP000594263"/>
    </source>
</evidence>
<dbReference type="Pfam" id="PF17177">
    <property type="entry name" value="PPR_long"/>
    <property type="match status" value="2"/>
</dbReference>
<keyword evidence="4" id="KW-0809">Transit peptide</keyword>
<proteinExistence type="inferred from homology"/>
<dbReference type="NCBIfam" id="TIGR00756">
    <property type="entry name" value="PPR"/>
    <property type="match status" value="1"/>
</dbReference>
<evidence type="ECO:0000256" key="6">
    <source>
        <dbReference type="PROSITE-ProRule" id="PRU00708"/>
    </source>
</evidence>
<evidence type="ECO:0000256" key="4">
    <source>
        <dbReference type="ARBA" id="ARBA00022946"/>
    </source>
</evidence>
<evidence type="ECO:0000256" key="3">
    <source>
        <dbReference type="ARBA" id="ARBA00022737"/>
    </source>
</evidence>
<protein>
    <recommendedName>
        <fullName evidence="7">PROP1-like PPR domain-containing protein</fullName>
    </recommendedName>
</protein>
<dbReference type="GO" id="GO:0003729">
    <property type="term" value="F:mRNA binding"/>
    <property type="evidence" value="ECO:0007669"/>
    <property type="project" value="UniProtKB-ARBA"/>
</dbReference>
<accession>A0A7N0TUE3</accession>
<evidence type="ECO:0000256" key="1">
    <source>
        <dbReference type="ARBA" id="ARBA00004173"/>
    </source>
</evidence>
<comment type="similarity">
    <text evidence="2">Belongs to the PPR family. P subfamily.</text>
</comment>
<dbReference type="InterPro" id="IPR011990">
    <property type="entry name" value="TPR-like_helical_dom_sf"/>
</dbReference>
<dbReference type="InterPro" id="IPR002885">
    <property type="entry name" value="PPR_rpt"/>
</dbReference>
<sequence>MWALRRASASYRVRFCLRESQICSVQSESSAVCLDGRASSILEFSKSYNSVACKKFYHSGQSHHDIGFGGLHCFSSQAGVEESGKEEDDLDDCLSELDTPKIAEEDQESRLDDEVLTSDSEISDDDEVDVDGIKETTSEDLDLLHIVRESRSRKRRSDELFKAIMTASGLSIDSALDKFVKDGKDINSSEIATAMLRLRQRRMFGRALQLSEWLEKTKTVEFDEREYASRVDLVIKVRGITRGENYISSIPESFRGEIVYRTLLANCVTLNNGKKAEEVFNKMRDLEFSLTAFSYNQMLLLYTRTDKKKIADVLLLMEKENVKPTLFTYRLLIDTKGQSNDMNGMEQIVDTMKSEGMEPDMMTLSTMARHYIKGGLKDKALKVLKQMEGDDLKDNRRACAFLLPLYASLGEADEVKRIWEVCESNPWRIECMSAIEAWGRLKNIDEAERVFEKMLQTWKKLSSKQYTSLLKVYAHNKMLTKGKELVKKMGENGCSIGPYTWDALVKLYVDSGEVEKADSILQKATEKKQLKPMMSSYMYILEQYASRGDIHNTEKIFHRMRLAGYTSRIRPFQALAQAYINSKTPAYGMRERLKADNLFPNKPLAAQLAQIDAFKKTAVSDLLD</sequence>
<dbReference type="AlphaFoldDB" id="A0A7N0TUE3"/>
<dbReference type="GO" id="GO:0005739">
    <property type="term" value="C:mitochondrion"/>
    <property type="evidence" value="ECO:0007669"/>
    <property type="project" value="UniProtKB-SubCell"/>
</dbReference>
<evidence type="ECO:0000256" key="2">
    <source>
        <dbReference type="ARBA" id="ARBA00007626"/>
    </source>
</evidence>
<comment type="subcellular location">
    <subcellularLocation>
        <location evidence="1">Mitochondrion</location>
    </subcellularLocation>
</comment>
<evidence type="ECO:0000313" key="8">
    <source>
        <dbReference type="EnsemblPlants" id="Kaladp0045s0536.1.v1.1"/>
    </source>
</evidence>
<dbReference type="PROSITE" id="PS51375">
    <property type="entry name" value="PPR"/>
    <property type="match status" value="3"/>
</dbReference>
<feature type="domain" description="PROP1-like PPR" evidence="7">
    <location>
        <begin position="437"/>
        <end position="561"/>
    </location>
</feature>
<dbReference type="PANTHER" id="PTHR45717">
    <property type="entry name" value="OS12G0527900 PROTEIN"/>
    <property type="match status" value="1"/>
</dbReference>
<dbReference type="OMA" id="MYTTYLM"/>
<dbReference type="Proteomes" id="UP000594263">
    <property type="component" value="Unplaced"/>
</dbReference>
<dbReference type="SUPFAM" id="SSF48452">
    <property type="entry name" value="TPR-like"/>
    <property type="match status" value="1"/>
</dbReference>
<organism evidence="8 9">
    <name type="scientific">Kalanchoe fedtschenkoi</name>
    <name type="common">Lavender scallops</name>
    <name type="synonym">South American air plant</name>
    <dbReference type="NCBI Taxonomy" id="63787"/>
    <lineage>
        <taxon>Eukaryota</taxon>
        <taxon>Viridiplantae</taxon>
        <taxon>Streptophyta</taxon>
        <taxon>Embryophyta</taxon>
        <taxon>Tracheophyta</taxon>
        <taxon>Spermatophyta</taxon>
        <taxon>Magnoliopsida</taxon>
        <taxon>eudicotyledons</taxon>
        <taxon>Gunneridae</taxon>
        <taxon>Pentapetalae</taxon>
        <taxon>Saxifragales</taxon>
        <taxon>Crassulaceae</taxon>
        <taxon>Kalanchoe</taxon>
    </lineage>
</organism>
<dbReference type="Gramene" id="Kaladp0045s0536.1.v1.1">
    <property type="protein sequence ID" value="Kaladp0045s0536.1.v1.1"/>
    <property type="gene ID" value="Kaladp0045s0536.v1.1"/>
</dbReference>
<evidence type="ECO:0000256" key="5">
    <source>
        <dbReference type="ARBA" id="ARBA00023128"/>
    </source>
</evidence>
<evidence type="ECO:0000259" key="7">
    <source>
        <dbReference type="Pfam" id="PF17177"/>
    </source>
</evidence>
<dbReference type="PANTHER" id="PTHR45717:SF15">
    <property type="entry name" value="AGL218WP"/>
    <property type="match status" value="1"/>
</dbReference>
<dbReference type="InterPro" id="IPR033443">
    <property type="entry name" value="PROP1-like_PPR_dom"/>
</dbReference>
<feature type="domain" description="PROP1-like PPR" evidence="7">
    <location>
        <begin position="260"/>
        <end position="426"/>
    </location>
</feature>
<feature type="repeat" description="PPR" evidence="6">
    <location>
        <begin position="462"/>
        <end position="496"/>
    </location>
</feature>
<name>A0A7N0TUE3_KALFE</name>
<dbReference type="FunFam" id="1.25.40.10:FF:000394">
    <property type="entry name" value="Pentatricopeptide repeat-containing protein, mitochondrial"/>
    <property type="match status" value="1"/>
</dbReference>
<keyword evidence="3" id="KW-0677">Repeat</keyword>
<feature type="repeat" description="PPR" evidence="6">
    <location>
        <begin position="497"/>
        <end position="532"/>
    </location>
</feature>
<dbReference type="EnsemblPlants" id="Kaladp0045s0536.1.v1.1">
    <property type="protein sequence ID" value="Kaladp0045s0536.1.v1.1"/>
    <property type="gene ID" value="Kaladp0045s0536.v1.1"/>
</dbReference>